<keyword evidence="2" id="KW-1185">Reference proteome</keyword>
<reference evidence="1" key="2">
    <citation type="submission" date="2020-06" db="EMBL/GenBank/DDBJ databases">
        <title>Helianthus annuus Genome sequencing and assembly Release 2.</title>
        <authorList>
            <person name="Gouzy J."/>
            <person name="Langlade N."/>
            <person name="Munos S."/>
        </authorList>
    </citation>
    <scope>NUCLEOTIDE SEQUENCE</scope>
    <source>
        <tissue evidence="1">Leaves</tissue>
    </source>
</reference>
<dbReference type="Proteomes" id="UP000215914">
    <property type="component" value="Unassembled WGS sequence"/>
</dbReference>
<comment type="caution">
    <text evidence="1">The sequence shown here is derived from an EMBL/GenBank/DDBJ whole genome shotgun (WGS) entry which is preliminary data.</text>
</comment>
<dbReference type="AlphaFoldDB" id="A0A9K3P3Q5"/>
<evidence type="ECO:0000313" key="2">
    <source>
        <dbReference type="Proteomes" id="UP000215914"/>
    </source>
</evidence>
<dbReference type="Gramene" id="mRNA:HanXRQr2_Chr01g0011351">
    <property type="protein sequence ID" value="CDS:HanXRQr2_Chr01g0011351.1"/>
    <property type="gene ID" value="HanXRQr2_Chr01g0011351"/>
</dbReference>
<organism evidence="1 2">
    <name type="scientific">Helianthus annuus</name>
    <name type="common">Common sunflower</name>
    <dbReference type="NCBI Taxonomy" id="4232"/>
    <lineage>
        <taxon>Eukaryota</taxon>
        <taxon>Viridiplantae</taxon>
        <taxon>Streptophyta</taxon>
        <taxon>Embryophyta</taxon>
        <taxon>Tracheophyta</taxon>
        <taxon>Spermatophyta</taxon>
        <taxon>Magnoliopsida</taxon>
        <taxon>eudicotyledons</taxon>
        <taxon>Gunneridae</taxon>
        <taxon>Pentapetalae</taxon>
        <taxon>asterids</taxon>
        <taxon>campanulids</taxon>
        <taxon>Asterales</taxon>
        <taxon>Asteraceae</taxon>
        <taxon>Asteroideae</taxon>
        <taxon>Heliantheae alliance</taxon>
        <taxon>Heliantheae</taxon>
        <taxon>Helianthus</taxon>
    </lineage>
</organism>
<protein>
    <submittedName>
        <fullName evidence="1">Uncharacterized protein</fullName>
    </submittedName>
</protein>
<reference evidence="1" key="1">
    <citation type="journal article" date="2017" name="Nature">
        <title>The sunflower genome provides insights into oil metabolism, flowering and Asterid evolution.</title>
        <authorList>
            <person name="Badouin H."/>
            <person name="Gouzy J."/>
            <person name="Grassa C.J."/>
            <person name="Murat F."/>
            <person name="Staton S.E."/>
            <person name="Cottret L."/>
            <person name="Lelandais-Briere C."/>
            <person name="Owens G.L."/>
            <person name="Carrere S."/>
            <person name="Mayjonade B."/>
            <person name="Legrand L."/>
            <person name="Gill N."/>
            <person name="Kane N.C."/>
            <person name="Bowers J.E."/>
            <person name="Hubner S."/>
            <person name="Bellec A."/>
            <person name="Berard A."/>
            <person name="Berges H."/>
            <person name="Blanchet N."/>
            <person name="Boniface M.C."/>
            <person name="Brunel D."/>
            <person name="Catrice O."/>
            <person name="Chaidir N."/>
            <person name="Claudel C."/>
            <person name="Donnadieu C."/>
            <person name="Faraut T."/>
            <person name="Fievet G."/>
            <person name="Helmstetter N."/>
            <person name="King M."/>
            <person name="Knapp S.J."/>
            <person name="Lai Z."/>
            <person name="Le Paslier M.C."/>
            <person name="Lippi Y."/>
            <person name="Lorenzon L."/>
            <person name="Mandel J.R."/>
            <person name="Marage G."/>
            <person name="Marchand G."/>
            <person name="Marquand E."/>
            <person name="Bret-Mestries E."/>
            <person name="Morien E."/>
            <person name="Nambeesan S."/>
            <person name="Nguyen T."/>
            <person name="Pegot-Espagnet P."/>
            <person name="Pouilly N."/>
            <person name="Raftis F."/>
            <person name="Sallet E."/>
            <person name="Schiex T."/>
            <person name="Thomas J."/>
            <person name="Vandecasteele C."/>
            <person name="Vares D."/>
            <person name="Vear F."/>
            <person name="Vautrin S."/>
            <person name="Crespi M."/>
            <person name="Mangin B."/>
            <person name="Burke J.M."/>
            <person name="Salse J."/>
            <person name="Munos S."/>
            <person name="Vincourt P."/>
            <person name="Rieseberg L.H."/>
            <person name="Langlade N.B."/>
        </authorList>
    </citation>
    <scope>NUCLEOTIDE SEQUENCE</scope>
    <source>
        <tissue evidence="1">Leaves</tissue>
    </source>
</reference>
<gene>
    <name evidence="1" type="ORF">HanXRQr2_Chr01g0011351</name>
</gene>
<name>A0A9K3P3Q5_HELAN</name>
<evidence type="ECO:0000313" key="1">
    <source>
        <dbReference type="EMBL" id="KAF5821228.1"/>
    </source>
</evidence>
<proteinExistence type="predicted"/>
<dbReference type="EMBL" id="MNCJ02000316">
    <property type="protein sequence ID" value="KAF5821228.1"/>
    <property type="molecule type" value="Genomic_DNA"/>
</dbReference>
<sequence>MQTYQAANAYIVQNPKGAKTNKKPNKRRIIDMASQQVILSNLLQSSRFKVATFNSRL</sequence>
<accession>A0A9K3P3Q5</accession>